<evidence type="ECO:0000256" key="6">
    <source>
        <dbReference type="ARBA" id="ARBA00022723"/>
    </source>
</evidence>
<keyword evidence="9" id="KW-0442">Lipid degradation</keyword>
<dbReference type="InterPro" id="IPR052214">
    <property type="entry name" value="DAG_Lipase-Related"/>
</dbReference>
<dbReference type="InterPro" id="IPR029058">
    <property type="entry name" value="AB_hydrolase_fold"/>
</dbReference>
<evidence type="ECO:0000256" key="4">
    <source>
        <dbReference type="ARBA" id="ARBA00022553"/>
    </source>
</evidence>
<dbReference type="EMBL" id="HBHW01012153">
    <property type="protein sequence ID" value="CAE0041485.1"/>
    <property type="molecule type" value="Transcribed_RNA"/>
</dbReference>
<proteinExistence type="predicted"/>
<reference evidence="17" key="1">
    <citation type="submission" date="2021-01" db="EMBL/GenBank/DDBJ databases">
        <authorList>
            <person name="Corre E."/>
            <person name="Pelletier E."/>
            <person name="Niang G."/>
            <person name="Scheremetjew M."/>
            <person name="Finn R."/>
            <person name="Kale V."/>
            <person name="Holt S."/>
            <person name="Cochrane G."/>
            <person name="Meng A."/>
            <person name="Brown T."/>
            <person name="Cohen L."/>
        </authorList>
    </citation>
    <scope>NUCLEOTIDE SEQUENCE</scope>
    <source>
        <strain evidence="17">CCMP 769</strain>
    </source>
</reference>
<evidence type="ECO:0000256" key="14">
    <source>
        <dbReference type="ARBA" id="ARBA00026104"/>
    </source>
</evidence>
<dbReference type="Gene3D" id="3.40.50.1820">
    <property type="entry name" value="alpha/beta hydrolase"/>
    <property type="match status" value="1"/>
</dbReference>
<dbReference type="PANTHER" id="PTHR45792">
    <property type="entry name" value="DIACYLGLYCEROL LIPASE HOMOLOG-RELATED"/>
    <property type="match status" value="1"/>
</dbReference>
<keyword evidence="7" id="KW-0378">Hydrolase</keyword>
<comment type="cofactor">
    <cofactor evidence="1">
        <name>Ca(2+)</name>
        <dbReference type="ChEBI" id="CHEBI:29108"/>
    </cofactor>
</comment>
<evidence type="ECO:0000259" key="16">
    <source>
        <dbReference type="Pfam" id="PF01764"/>
    </source>
</evidence>
<keyword evidence="6" id="KW-0479">Metal-binding</keyword>
<evidence type="ECO:0000313" key="17">
    <source>
        <dbReference type="EMBL" id="CAE0041485.1"/>
    </source>
</evidence>
<dbReference type="GO" id="GO:0046872">
    <property type="term" value="F:metal ion binding"/>
    <property type="evidence" value="ECO:0007669"/>
    <property type="project" value="UniProtKB-KW"/>
</dbReference>
<keyword evidence="11" id="KW-0443">Lipid metabolism</keyword>
<evidence type="ECO:0000256" key="7">
    <source>
        <dbReference type="ARBA" id="ARBA00022801"/>
    </source>
</evidence>
<feature type="region of interest" description="Disordered" evidence="15">
    <location>
        <begin position="297"/>
        <end position="329"/>
    </location>
</feature>
<dbReference type="EC" id="3.1.1.116" evidence="14"/>
<dbReference type="GO" id="GO:0016298">
    <property type="term" value="F:lipase activity"/>
    <property type="evidence" value="ECO:0007669"/>
    <property type="project" value="TreeGrafter"/>
</dbReference>
<dbReference type="PANTHER" id="PTHR45792:SF8">
    <property type="entry name" value="DIACYLGLYCEROL LIPASE-ALPHA"/>
    <property type="match status" value="1"/>
</dbReference>
<dbReference type="SUPFAM" id="SSF53474">
    <property type="entry name" value="alpha/beta-Hydrolases"/>
    <property type="match status" value="1"/>
</dbReference>
<keyword evidence="10" id="KW-1133">Transmembrane helix</keyword>
<evidence type="ECO:0000256" key="3">
    <source>
        <dbReference type="ARBA" id="ARBA00022475"/>
    </source>
</evidence>
<evidence type="ECO:0000256" key="12">
    <source>
        <dbReference type="ARBA" id="ARBA00023136"/>
    </source>
</evidence>
<dbReference type="GO" id="GO:0016042">
    <property type="term" value="P:lipid catabolic process"/>
    <property type="evidence" value="ECO:0007669"/>
    <property type="project" value="UniProtKB-KW"/>
</dbReference>
<keyword evidence="8" id="KW-0106">Calcium</keyword>
<keyword evidence="12" id="KW-0472">Membrane</keyword>
<dbReference type="GO" id="GO:0005886">
    <property type="term" value="C:plasma membrane"/>
    <property type="evidence" value="ECO:0007669"/>
    <property type="project" value="UniProtKB-SubCell"/>
</dbReference>
<comment type="catalytic activity">
    <reaction evidence="13">
        <text>a 1,2-diacyl-sn-glycerol + H2O = a 2-acylglycerol + a fatty acid + H(+)</text>
        <dbReference type="Rhea" id="RHEA:33275"/>
        <dbReference type="ChEBI" id="CHEBI:15377"/>
        <dbReference type="ChEBI" id="CHEBI:15378"/>
        <dbReference type="ChEBI" id="CHEBI:17389"/>
        <dbReference type="ChEBI" id="CHEBI:17815"/>
        <dbReference type="ChEBI" id="CHEBI:28868"/>
        <dbReference type="EC" id="3.1.1.116"/>
    </reaction>
    <physiologicalReaction direction="left-to-right" evidence="13">
        <dbReference type="Rhea" id="RHEA:33276"/>
    </physiologicalReaction>
</comment>
<dbReference type="InterPro" id="IPR002921">
    <property type="entry name" value="Fungal_lipase-type"/>
</dbReference>
<keyword evidence="3" id="KW-1003">Cell membrane</keyword>
<feature type="compositionally biased region" description="Basic and acidic residues" evidence="15">
    <location>
        <begin position="305"/>
        <end position="317"/>
    </location>
</feature>
<evidence type="ECO:0000256" key="15">
    <source>
        <dbReference type="SAM" id="MobiDB-lite"/>
    </source>
</evidence>
<keyword evidence="5" id="KW-0812">Transmembrane</keyword>
<evidence type="ECO:0000256" key="1">
    <source>
        <dbReference type="ARBA" id="ARBA00001913"/>
    </source>
</evidence>
<name>A0A7S2ZL81_9RHOD</name>
<accession>A0A7S2ZL81</accession>
<evidence type="ECO:0000256" key="13">
    <source>
        <dbReference type="ARBA" id="ARBA00024531"/>
    </source>
</evidence>
<evidence type="ECO:0000256" key="10">
    <source>
        <dbReference type="ARBA" id="ARBA00022989"/>
    </source>
</evidence>
<gene>
    <name evidence="17" type="ORF">RMAR00112_LOCUS9449</name>
</gene>
<sequence length="356" mass="40429">MTSRFRCHSTDFQSKRAIVGGTHIGLFLSAKHVVSECRELLISLSAEFEDYDIFVTGHSLGGGAASVATILLYNDDEFLAKAVRNFQERRSPHLFATKLWCFVPPFLKQNPVYCVAIGPPPSVSEPIAEAYNDIITTFVNQDDLIPTLGVISVATYLELCKEVRKLPLRTRLAVDFGLSRVVSKRLEGIRLDDLARLTKYRLFLAGTVFHLKAKDSLKEMAELLVPTKAKVGLKKGHSADHVDKYHLHSRFAMQYRMVRKDRKDFLELRMVPNAFSDHRPVVYVDILGVILEKKRKKERKKRKKEGKERKKEKKTEKQPQSNPVGNLGSAYFSSLRNVWNEASEESEVEEPLAIPS</sequence>
<organism evidence="17">
    <name type="scientific">Rhodosorus marinus</name>
    <dbReference type="NCBI Taxonomy" id="101924"/>
    <lineage>
        <taxon>Eukaryota</taxon>
        <taxon>Rhodophyta</taxon>
        <taxon>Stylonematophyceae</taxon>
        <taxon>Stylonematales</taxon>
        <taxon>Stylonemataceae</taxon>
        <taxon>Rhodosorus</taxon>
    </lineage>
</organism>
<evidence type="ECO:0000256" key="9">
    <source>
        <dbReference type="ARBA" id="ARBA00022963"/>
    </source>
</evidence>
<keyword evidence="4" id="KW-0597">Phosphoprotein</keyword>
<protein>
    <recommendedName>
        <fullName evidence="14">sn-1-specific diacylglycerol lipase</fullName>
        <ecNumber evidence="14">3.1.1.116</ecNumber>
    </recommendedName>
</protein>
<comment type="subcellular location">
    <subcellularLocation>
        <location evidence="2">Cell membrane</location>
        <topology evidence="2">Multi-pass membrane protein</topology>
    </subcellularLocation>
</comment>
<evidence type="ECO:0000256" key="2">
    <source>
        <dbReference type="ARBA" id="ARBA00004651"/>
    </source>
</evidence>
<dbReference type="AlphaFoldDB" id="A0A7S2ZL81"/>
<dbReference type="Pfam" id="PF01764">
    <property type="entry name" value="Lipase_3"/>
    <property type="match status" value="1"/>
</dbReference>
<evidence type="ECO:0000256" key="11">
    <source>
        <dbReference type="ARBA" id="ARBA00023098"/>
    </source>
</evidence>
<feature type="domain" description="Fungal lipase-type" evidence="16">
    <location>
        <begin position="8"/>
        <end position="148"/>
    </location>
</feature>
<evidence type="ECO:0000256" key="8">
    <source>
        <dbReference type="ARBA" id="ARBA00022837"/>
    </source>
</evidence>
<evidence type="ECO:0000256" key="5">
    <source>
        <dbReference type="ARBA" id="ARBA00022692"/>
    </source>
</evidence>